<proteinExistence type="predicted"/>
<organism evidence="1 2">
    <name type="scientific">Goodea atripinnis</name>
    <dbReference type="NCBI Taxonomy" id="208336"/>
    <lineage>
        <taxon>Eukaryota</taxon>
        <taxon>Metazoa</taxon>
        <taxon>Chordata</taxon>
        <taxon>Craniata</taxon>
        <taxon>Vertebrata</taxon>
        <taxon>Euteleostomi</taxon>
        <taxon>Actinopterygii</taxon>
        <taxon>Neopterygii</taxon>
        <taxon>Teleostei</taxon>
        <taxon>Neoteleostei</taxon>
        <taxon>Acanthomorphata</taxon>
        <taxon>Ovalentaria</taxon>
        <taxon>Atherinomorphae</taxon>
        <taxon>Cyprinodontiformes</taxon>
        <taxon>Goodeidae</taxon>
        <taxon>Goodea</taxon>
    </lineage>
</organism>
<comment type="caution">
    <text evidence="1">The sequence shown here is derived from an EMBL/GenBank/DDBJ whole genome shotgun (WGS) entry which is preliminary data.</text>
</comment>
<accession>A0ABV0N0Z0</accession>
<protein>
    <submittedName>
        <fullName evidence="1">Uncharacterized protein</fullName>
    </submittedName>
</protein>
<sequence>EWKGRHWKHKGEVWERKGLGLSRRLTKGERATLARLNKVLQSFGSMGPVDVTAVEIHGH</sequence>
<feature type="non-terminal residue" evidence="1">
    <location>
        <position position="1"/>
    </location>
</feature>
<keyword evidence="2" id="KW-1185">Reference proteome</keyword>
<reference evidence="1 2" key="1">
    <citation type="submission" date="2021-06" db="EMBL/GenBank/DDBJ databases">
        <authorList>
            <person name="Palmer J.M."/>
        </authorList>
    </citation>
    <scope>NUCLEOTIDE SEQUENCE [LARGE SCALE GENOMIC DNA]</scope>
    <source>
        <strain evidence="1 2">GA_2019</strain>
        <tissue evidence="1">Muscle</tissue>
    </source>
</reference>
<evidence type="ECO:0000313" key="1">
    <source>
        <dbReference type="EMBL" id="MEQ2163947.1"/>
    </source>
</evidence>
<evidence type="ECO:0000313" key="2">
    <source>
        <dbReference type="Proteomes" id="UP001476798"/>
    </source>
</evidence>
<dbReference type="EMBL" id="JAHRIO010020037">
    <property type="protein sequence ID" value="MEQ2163947.1"/>
    <property type="molecule type" value="Genomic_DNA"/>
</dbReference>
<dbReference type="Proteomes" id="UP001476798">
    <property type="component" value="Unassembled WGS sequence"/>
</dbReference>
<gene>
    <name evidence="1" type="ORF">GOODEAATRI_001480</name>
</gene>
<name>A0ABV0N0Z0_9TELE</name>